<gene>
    <name evidence="1" type="ORF">PLEPLA_LOCUS4703</name>
</gene>
<reference evidence="1" key="1">
    <citation type="submission" date="2020-03" db="EMBL/GenBank/DDBJ databases">
        <authorList>
            <person name="Weist P."/>
        </authorList>
    </citation>
    <scope>NUCLEOTIDE SEQUENCE</scope>
</reference>
<sequence length="106" mass="11936">MLCFCLGGLFGENLQTGGSFESMQSHLRAVAGRVQTARLRGGTWARGQRWADRLKGLIRCRNMRSRMSRPVSKINQRGCWGLIAGELLMWRASIRFLHDPAACRAD</sequence>
<dbReference type="Proteomes" id="UP001153269">
    <property type="component" value="Unassembled WGS sequence"/>
</dbReference>
<name>A0A9N7Y3L7_PLEPL</name>
<evidence type="ECO:0000313" key="1">
    <source>
        <dbReference type="EMBL" id="CAB1416910.1"/>
    </source>
</evidence>
<dbReference type="EMBL" id="CADEAL010000231">
    <property type="protein sequence ID" value="CAB1416910.1"/>
    <property type="molecule type" value="Genomic_DNA"/>
</dbReference>
<organism evidence="1 2">
    <name type="scientific">Pleuronectes platessa</name>
    <name type="common">European plaice</name>
    <dbReference type="NCBI Taxonomy" id="8262"/>
    <lineage>
        <taxon>Eukaryota</taxon>
        <taxon>Metazoa</taxon>
        <taxon>Chordata</taxon>
        <taxon>Craniata</taxon>
        <taxon>Vertebrata</taxon>
        <taxon>Euteleostomi</taxon>
        <taxon>Actinopterygii</taxon>
        <taxon>Neopterygii</taxon>
        <taxon>Teleostei</taxon>
        <taxon>Neoteleostei</taxon>
        <taxon>Acanthomorphata</taxon>
        <taxon>Carangaria</taxon>
        <taxon>Pleuronectiformes</taxon>
        <taxon>Pleuronectoidei</taxon>
        <taxon>Pleuronectidae</taxon>
        <taxon>Pleuronectes</taxon>
    </lineage>
</organism>
<proteinExistence type="predicted"/>
<keyword evidence="2" id="KW-1185">Reference proteome</keyword>
<dbReference type="AlphaFoldDB" id="A0A9N7Y3L7"/>
<protein>
    <submittedName>
        <fullName evidence="1">Uncharacterized protein</fullName>
    </submittedName>
</protein>
<comment type="caution">
    <text evidence="1">The sequence shown here is derived from an EMBL/GenBank/DDBJ whole genome shotgun (WGS) entry which is preliminary data.</text>
</comment>
<evidence type="ECO:0000313" key="2">
    <source>
        <dbReference type="Proteomes" id="UP001153269"/>
    </source>
</evidence>
<accession>A0A9N7Y3L7</accession>